<comment type="catalytic activity">
    <reaction evidence="1">
        <text>D-glycero-beta-D-manno-heptose 1,7-bisphosphate + H2O = D-glycero-beta-D-manno-heptose 1-phosphate + phosphate</text>
        <dbReference type="Rhea" id="RHEA:28518"/>
        <dbReference type="ChEBI" id="CHEBI:15377"/>
        <dbReference type="ChEBI" id="CHEBI:43474"/>
        <dbReference type="ChEBI" id="CHEBI:60208"/>
        <dbReference type="ChEBI" id="CHEBI:61593"/>
        <dbReference type="EC" id="3.1.3.82"/>
    </reaction>
</comment>
<dbReference type="FunFam" id="3.40.50.1000:FF:000168">
    <property type="entry name" value="D,D-heptose 1,7-bisphosphate phosphatase"/>
    <property type="match status" value="1"/>
</dbReference>
<dbReference type="NCBIfam" id="TIGR01662">
    <property type="entry name" value="HAD-SF-IIIA"/>
    <property type="match status" value="1"/>
</dbReference>
<evidence type="ECO:0000313" key="18">
    <source>
        <dbReference type="EMBL" id="BBP44980.1"/>
    </source>
</evidence>
<evidence type="ECO:0000256" key="1">
    <source>
        <dbReference type="ARBA" id="ARBA00001226"/>
    </source>
</evidence>
<evidence type="ECO:0000256" key="13">
    <source>
        <dbReference type="ARBA" id="ARBA00061616"/>
    </source>
</evidence>
<evidence type="ECO:0000256" key="10">
    <source>
        <dbReference type="ARBA" id="ARBA00022833"/>
    </source>
</evidence>
<evidence type="ECO:0000313" key="19">
    <source>
        <dbReference type="Proteomes" id="UP000501726"/>
    </source>
</evidence>
<comment type="pathway">
    <text evidence="5">Nucleotide-sugar biosynthesis; ADP-L-glycero-beta-D-manno-heptose biosynthesis; ADP-L-glycero-beta-D-manno-heptose from D-glycero-beta-D-manno-heptose 7-phosphate: step 2/4.</text>
</comment>
<evidence type="ECO:0000256" key="15">
    <source>
        <dbReference type="PIRSR" id="PIRSR004682-1"/>
    </source>
</evidence>
<organism evidence="18 19">
    <name type="scientific">Thiosulfatimonas sediminis</name>
    <dbReference type="NCBI Taxonomy" id="2675054"/>
    <lineage>
        <taxon>Bacteria</taxon>
        <taxon>Pseudomonadati</taxon>
        <taxon>Pseudomonadota</taxon>
        <taxon>Gammaproteobacteria</taxon>
        <taxon>Thiotrichales</taxon>
        <taxon>Piscirickettsiaceae</taxon>
        <taxon>Thiosulfatimonas</taxon>
    </lineage>
</organism>
<feature type="binding site" evidence="17">
    <location>
        <position position="14"/>
    </location>
    <ligand>
        <name>Mg(2+)</name>
        <dbReference type="ChEBI" id="CHEBI:18420"/>
    </ligand>
</feature>
<dbReference type="SUPFAM" id="SSF56784">
    <property type="entry name" value="HAD-like"/>
    <property type="match status" value="1"/>
</dbReference>
<evidence type="ECO:0000256" key="12">
    <source>
        <dbReference type="ARBA" id="ARBA00023277"/>
    </source>
</evidence>
<dbReference type="GO" id="GO:0005737">
    <property type="term" value="C:cytoplasm"/>
    <property type="evidence" value="ECO:0007669"/>
    <property type="project" value="UniProtKB-SubCell"/>
</dbReference>
<evidence type="ECO:0000256" key="3">
    <source>
        <dbReference type="ARBA" id="ARBA00001947"/>
    </source>
</evidence>
<comment type="similarity">
    <text evidence="13 14">Belongs to the gmhB family.</text>
</comment>
<evidence type="ECO:0000256" key="9">
    <source>
        <dbReference type="ARBA" id="ARBA00022801"/>
    </source>
</evidence>
<name>A0A6F8PSL5_9GAMM</name>
<evidence type="ECO:0000256" key="14">
    <source>
        <dbReference type="PIRNR" id="PIRNR004682"/>
    </source>
</evidence>
<dbReference type="GO" id="GO:0034200">
    <property type="term" value="F:D-glycero-beta-D-manno-heptose 1,7-bisphosphate 7-phosphatase activity"/>
    <property type="evidence" value="ECO:0007669"/>
    <property type="project" value="UniProtKB-EC"/>
</dbReference>
<feature type="active site" description="Nucleophile" evidence="15">
    <location>
        <position position="12"/>
    </location>
</feature>
<dbReference type="InterPro" id="IPR036412">
    <property type="entry name" value="HAD-like_sf"/>
</dbReference>
<dbReference type="AlphaFoldDB" id="A0A6F8PSL5"/>
<dbReference type="InterPro" id="IPR006549">
    <property type="entry name" value="HAD-SF_hydro_IIIA"/>
</dbReference>
<dbReference type="EC" id="3.1.3.-" evidence="14"/>
<keyword evidence="12 14" id="KW-0119">Carbohydrate metabolism</keyword>
<evidence type="ECO:0000256" key="2">
    <source>
        <dbReference type="ARBA" id="ARBA00001946"/>
    </source>
</evidence>
<evidence type="ECO:0000256" key="8">
    <source>
        <dbReference type="ARBA" id="ARBA00022723"/>
    </source>
</evidence>
<dbReference type="InterPro" id="IPR023214">
    <property type="entry name" value="HAD_sf"/>
</dbReference>
<dbReference type="GO" id="GO:0005975">
    <property type="term" value="P:carbohydrate metabolic process"/>
    <property type="evidence" value="ECO:0007669"/>
    <property type="project" value="InterPro"/>
</dbReference>
<dbReference type="InterPro" id="IPR006543">
    <property type="entry name" value="Histidinol-phos"/>
</dbReference>
<dbReference type="Pfam" id="PF08645">
    <property type="entry name" value="PNK3P"/>
    <property type="match status" value="1"/>
</dbReference>
<dbReference type="KEGG" id="tse:THMIRHAS_03530"/>
<evidence type="ECO:0000256" key="6">
    <source>
        <dbReference type="ARBA" id="ARBA00011245"/>
    </source>
</evidence>
<feature type="binding site" evidence="17">
    <location>
        <position position="12"/>
    </location>
    <ligand>
        <name>Mg(2+)</name>
        <dbReference type="ChEBI" id="CHEBI:18420"/>
    </ligand>
</feature>
<evidence type="ECO:0000256" key="17">
    <source>
        <dbReference type="PIRSR" id="PIRSR004682-4"/>
    </source>
</evidence>
<dbReference type="PANTHER" id="PTHR42891:SF1">
    <property type="entry name" value="D-GLYCERO-BETA-D-MANNO-HEPTOSE-1,7-BISPHOSPHATE 7-PHOSPHATASE"/>
    <property type="match status" value="1"/>
</dbReference>
<dbReference type="Proteomes" id="UP000501726">
    <property type="component" value="Chromosome"/>
</dbReference>
<reference evidence="19" key="1">
    <citation type="submission" date="2019-11" db="EMBL/GenBank/DDBJ databases">
        <title>Isolation and characterization of two novel species in the genus Thiomicrorhabdus.</title>
        <authorList>
            <person name="Mochizuki J."/>
            <person name="Kojima H."/>
            <person name="Fukui M."/>
        </authorList>
    </citation>
    <scope>NUCLEOTIDE SEQUENCE [LARGE SCALE GENOMIC DNA]</scope>
    <source>
        <strain evidence="19">aks77</strain>
    </source>
</reference>
<dbReference type="Gene3D" id="3.40.50.1000">
    <property type="entry name" value="HAD superfamily/HAD-like"/>
    <property type="match status" value="1"/>
</dbReference>
<gene>
    <name evidence="18" type="ORF">THMIRHAS_03530</name>
</gene>
<keyword evidence="11 17" id="KW-0460">Magnesium</keyword>
<comment type="cofactor">
    <cofactor evidence="2 17">
        <name>Mg(2+)</name>
        <dbReference type="ChEBI" id="CHEBI:18420"/>
    </cofactor>
</comment>
<feature type="site" description="Stabilizes the phosphoryl group" evidence="16">
    <location>
        <position position="104"/>
    </location>
</feature>
<feature type="active site" description="Proton donor" evidence="15">
    <location>
        <position position="14"/>
    </location>
</feature>
<proteinExistence type="inferred from homology"/>
<keyword evidence="9 14" id="KW-0378">Hydrolase</keyword>
<evidence type="ECO:0000256" key="11">
    <source>
        <dbReference type="ARBA" id="ARBA00022842"/>
    </source>
</evidence>
<keyword evidence="8 17" id="KW-0479">Metal-binding</keyword>
<evidence type="ECO:0000256" key="5">
    <source>
        <dbReference type="ARBA" id="ARBA00004708"/>
    </source>
</evidence>
<dbReference type="PIRSF" id="PIRSF004682">
    <property type="entry name" value="GmhB"/>
    <property type="match status" value="1"/>
</dbReference>
<sequence length="184" mass="20438">MQLSPSKIIVLDRDGVINQDSDAFIKSAEEWRPLDGSIEAIQQLKADGWRVAIATNQSGIKRGYYDRATLSAMHQKMHTLLAPYRIDWISYSPYLGEDNSPARKPAVGMFQAIEQALNISLQGAPMVGDTLADMQAAMAMQMQPYLVKTGKGERTLASQHPLLANIPLYDDLASVVQHLLKEKR</sequence>
<dbReference type="NCBIfam" id="NF006506">
    <property type="entry name" value="PRK08942.1"/>
    <property type="match status" value="1"/>
</dbReference>
<evidence type="ECO:0000256" key="4">
    <source>
        <dbReference type="ARBA" id="ARBA00004496"/>
    </source>
</evidence>
<keyword evidence="19" id="KW-1185">Reference proteome</keyword>
<evidence type="ECO:0000256" key="16">
    <source>
        <dbReference type="PIRSR" id="PIRSR004682-3"/>
    </source>
</evidence>
<accession>A0A6F8PSL5</accession>
<comment type="subcellular location">
    <subcellularLocation>
        <location evidence="4 14">Cytoplasm</location>
    </subcellularLocation>
</comment>
<dbReference type="RefSeq" id="WP_173269984.1">
    <property type="nucleotide sequence ID" value="NZ_AP021889.1"/>
</dbReference>
<comment type="subunit">
    <text evidence="6">Monomer.</text>
</comment>
<dbReference type="NCBIfam" id="TIGR01656">
    <property type="entry name" value="Histidinol-ppas"/>
    <property type="match status" value="1"/>
</dbReference>
<evidence type="ECO:0000256" key="7">
    <source>
        <dbReference type="ARBA" id="ARBA00022490"/>
    </source>
</evidence>
<dbReference type="InterPro" id="IPR013954">
    <property type="entry name" value="PNK3P"/>
</dbReference>
<protein>
    <recommendedName>
        <fullName evidence="14">D,D-heptose 1,7-bisphosphate phosphatase</fullName>
        <ecNumber evidence="14">3.1.3.-</ecNumber>
    </recommendedName>
</protein>
<dbReference type="InterPro" id="IPR004446">
    <property type="entry name" value="Heptose_bisP_phosphatase"/>
</dbReference>
<keyword evidence="10" id="KW-0862">Zinc</keyword>
<dbReference type="PANTHER" id="PTHR42891">
    <property type="entry name" value="D-GLYCERO-BETA-D-MANNO-HEPTOSE-1,7-BISPHOSPHATE 7-PHOSPHATASE"/>
    <property type="match status" value="1"/>
</dbReference>
<dbReference type="GO" id="GO:0046872">
    <property type="term" value="F:metal ion binding"/>
    <property type="evidence" value="ECO:0007669"/>
    <property type="project" value="UniProtKB-KW"/>
</dbReference>
<feature type="site" description="Stabilizes the phosphoryl group" evidence="16">
    <location>
        <position position="55"/>
    </location>
</feature>
<dbReference type="EMBL" id="AP021889">
    <property type="protein sequence ID" value="BBP44980.1"/>
    <property type="molecule type" value="Genomic_DNA"/>
</dbReference>
<feature type="site" description="Contributes to substrate recognition" evidence="16">
    <location>
        <position position="103"/>
    </location>
</feature>
<feature type="binding site" evidence="17">
    <location>
        <position position="129"/>
    </location>
    <ligand>
        <name>Mg(2+)</name>
        <dbReference type="ChEBI" id="CHEBI:18420"/>
    </ligand>
</feature>
<comment type="cofactor">
    <cofactor evidence="3">
        <name>Zn(2+)</name>
        <dbReference type="ChEBI" id="CHEBI:29105"/>
    </cofactor>
</comment>
<keyword evidence="7 14" id="KW-0963">Cytoplasm</keyword>